<dbReference type="RefSeq" id="WP_074738094.1">
    <property type="nucleotide sequence ID" value="NZ_FNNP01000008.1"/>
</dbReference>
<name>A0A1H3D7H1_9RHOB</name>
<dbReference type="InterPro" id="IPR024047">
    <property type="entry name" value="MM3350-like_sf"/>
</dbReference>
<evidence type="ECO:0000313" key="3">
    <source>
        <dbReference type="Proteomes" id="UP000183400"/>
    </source>
</evidence>
<reference evidence="3" key="1">
    <citation type="submission" date="2016-10" db="EMBL/GenBank/DDBJ databases">
        <authorList>
            <person name="Varghese N."/>
            <person name="Submissions S."/>
        </authorList>
    </citation>
    <scope>NUCLEOTIDE SEQUENCE [LARGE SCALE GENOMIC DNA]</scope>
    <source>
        <strain evidence="3">DSM 27839</strain>
    </source>
</reference>
<evidence type="ECO:0000313" key="2">
    <source>
        <dbReference type="EMBL" id="SDX62078.1"/>
    </source>
</evidence>
<dbReference type="PANTHER" id="PTHR41878">
    <property type="entry name" value="LEXA REPRESSOR-RELATED"/>
    <property type="match status" value="1"/>
</dbReference>
<dbReference type="PANTHER" id="PTHR41878:SF1">
    <property type="entry name" value="TNPR PROTEIN"/>
    <property type="match status" value="1"/>
</dbReference>
<protein>
    <submittedName>
        <fullName evidence="2">PRiA4b ORF-3-like protein</fullName>
    </submittedName>
</protein>
<dbReference type="EMBL" id="FNNP01000008">
    <property type="protein sequence ID" value="SDX62078.1"/>
    <property type="molecule type" value="Genomic_DNA"/>
</dbReference>
<dbReference type="Pfam" id="PF07929">
    <property type="entry name" value="PRiA4_ORF3"/>
    <property type="match status" value="1"/>
</dbReference>
<dbReference type="OrthoDB" id="9816539at2"/>
<gene>
    <name evidence="2" type="ORF">SAMN05444358_1082</name>
</gene>
<organism evidence="2 3">
    <name type="scientific">Ruegeria halocynthiae</name>
    <dbReference type="NCBI Taxonomy" id="985054"/>
    <lineage>
        <taxon>Bacteria</taxon>
        <taxon>Pseudomonadati</taxon>
        <taxon>Pseudomonadota</taxon>
        <taxon>Alphaproteobacteria</taxon>
        <taxon>Rhodobacterales</taxon>
        <taxon>Roseobacteraceae</taxon>
        <taxon>Ruegeria</taxon>
    </lineage>
</organism>
<evidence type="ECO:0000259" key="1">
    <source>
        <dbReference type="Pfam" id="PF07929"/>
    </source>
</evidence>
<dbReference type="Proteomes" id="UP000183400">
    <property type="component" value="Unassembled WGS sequence"/>
</dbReference>
<sequence>MSAAPQAYQLKVRLLGISPMIWRRVLVSESTTLRELHGILQVAMGWEGIHLFVFDIHAVRYGSSELQAGNPDVPL</sequence>
<proteinExistence type="predicted"/>
<dbReference type="SUPFAM" id="SSF159941">
    <property type="entry name" value="MM3350-like"/>
    <property type="match status" value="1"/>
</dbReference>
<dbReference type="AlphaFoldDB" id="A0A1H3D7H1"/>
<dbReference type="Gene3D" id="3.10.290.30">
    <property type="entry name" value="MM3350-like"/>
    <property type="match status" value="1"/>
</dbReference>
<dbReference type="STRING" id="985054.SAMN05444358_1082"/>
<accession>A0A1H3D7H1</accession>
<keyword evidence="3" id="KW-1185">Reference proteome</keyword>
<feature type="domain" description="Plasmid pRiA4b Orf3-like" evidence="1">
    <location>
        <begin position="6"/>
        <end position="67"/>
    </location>
</feature>
<dbReference type="InterPro" id="IPR012912">
    <property type="entry name" value="Plasmid_pRiA4b_Orf3-like"/>
</dbReference>